<feature type="domain" description="LysM" evidence="2">
    <location>
        <begin position="31"/>
        <end position="80"/>
    </location>
</feature>
<gene>
    <name evidence="3" type="ordered locus">M301_0209</name>
</gene>
<evidence type="ECO:0000259" key="2">
    <source>
        <dbReference type="PROSITE" id="PS51782"/>
    </source>
</evidence>
<dbReference type="InterPro" id="IPR018392">
    <property type="entry name" value="LysM"/>
</dbReference>
<dbReference type="PANTHER" id="PTHR34700:SF4">
    <property type="entry name" value="PHAGE-LIKE ELEMENT PBSX PROTEIN XKDP"/>
    <property type="match status" value="1"/>
</dbReference>
<dbReference type="PROSITE" id="PS51782">
    <property type="entry name" value="LYSM"/>
    <property type="match status" value="1"/>
</dbReference>
<dbReference type="RefSeq" id="WP_013146913.1">
    <property type="nucleotide sequence ID" value="NC_014207.1"/>
</dbReference>
<organism evidence="3 4">
    <name type="scientific">Methylotenera versatilis (strain 301)</name>
    <dbReference type="NCBI Taxonomy" id="666681"/>
    <lineage>
        <taxon>Bacteria</taxon>
        <taxon>Pseudomonadati</taxon>
        <taxon>Pseudomonadota</taxon>
        <taxon>Betaproteobacteria</taxon>
        <taxon>Nitrosomonadales</taxon>
        <taxon>Methylophilaceae</taxon>
        <taxon>Methylotenera</taxon>
    </lineage>
</organism>
<name>D7DKY5_METV0</name>
<dbReference type="SMART" id="SM00257">
    <property type="entry name" value="LysM"/>
    <property type="match status" value="1"/>
</dbReference>
<feature type="chain" id="PRO_5003094700" evidence="1">
    <location>
        <begin position="21"/>
        <end position="354"/>
    </location>
</feature>
<reference evidence="3 4" key="2">
    <citation type="journal article" date="2011" name="J. Bacteriol.">
        <title>Genomes of three methylotrophs from a single niche uncover genetic and metabolic divergence of Methylophilaceae.</title>
        <authorList>
            <person name="Lapidus A."/>
            <person name="Clum A."/>
            <person name="Labutti K."/>
            <person name="Kaluzhnaya M.G."/>
            <person name="Lim S."/>
            <person name="Beck D.A."/>
            <person name="Glavina Del Rio T."/>
            <person name="Nolan M."/>
            <person name="Mavromatis K."/>
            <person name="Huntemann M."/>
            <person name="Lucas S."/>
            <person name="Lidstrom M.E."/>
            <person name="Ivanova N."/>
            <person name="Chistoserdova L."/>
        </authorList>
    </citation>
    <scope>NUCLEOTIDE SEQUENCE [LARGE SCALE GENOMIC DNA]</scope>
    <source>
        <strain evidence="3 4">301</strain>
    </source>
</reference>
<dbReference type="STRING" id="666681.M301_0209"/>
<keyword evidence="4" id="KW-1185">Reference proteome</keyword>
<dbReference type="InterPro" id="IPR052196">
    <property type="entry name" value="Bact_Kbp"/>
</dbReference>
<dbReference type="EMBL" id="CP002056">
    <property type="protein sequence ID" value="ADI28596.1"/>
    <property type="molecule type" value="Genomic_DNA"/>
</dbReference>
<dbReference type="KEGG" id="meh:M301_0209"/>
<dbReference type="OrthoDB" id="9765158at2"/>
<reference evidence="4" key="1">
    <citation type="submission" date="2010-05" db="EMBL/GenBank/DDBJ databases">
        <title>Complete sequence of Methylotenera sp. 301.</title>
        <authorList>
            <person name="Lucas S."/>
            <person name="Copeland A."/>
            <person name="Lapidus A."/>
            <person name="Cheng J.-F."/>
            <person name="Bruce D."/>
            <person name="Goodwin L."/>
            <person name="Pitluck S."/>
            <person name="Clum A."/>
            <person name="Land M."/>
            <person name="Hauser L."/>
            <person name="Kyrpides N."/>
            <person name="Ivanova N."/>
            <person name="Chistoservova L."/>
            <person name="Kalyuzhnaya M."/>
            <person name="Woyke T."/>
        </authorList>
    </citation>
    <scope>NUCLEOTIDE SEQUENCE [LARGE SCALE GENOMIC DNA]</scope>
    <source>
        <strain evidence="4">301</strain>
    </source>
</reference>
<evidence type="ECO:0000313" key="4">
    <source>
        <dbReference type="Proteomes" id="UP000000383"/>
    </source>
</evidence>
<dbReference type="Proteomes" id="UP000000383">
    <property type="component" value="Chromosome"/>
</dbReference>
<accession>D7DKY5</accession>
<evidence type="ECO:0000256" key="1">
    <source>
        <dbReference type="SAM" id="SignalP"/>
    </source>
</evidence>
<dbReference type="PANTHER" id="PTHR34700">
    <property type="entry name" value="POTASSIUM BINDING PROTEIN KBP"/>
    <property type="match status" value="1"/>
</dbReference>
<proteinExistence type="predicted"/>
<dbReference type="AlphaFoldDB" id="D7DKY5"/>
<feature type="signal peptide" evidence="1">
    <location>
        <begin position="1"/>
        <end position="20"/>
    </location>
</feature>
<dbReference type="HOGENOM" id="CLU_050533_0_0_4"/>
<dbReference type="InterPro" id="IPR036779">
    <property type="entry name" value="LysM_dom_sf"/>
</dbReference>
<keyword evidence="1" id="KW-0732">Signal</keyword>
<evidence type="ECO:0000313" key="3">
    <source>
        <dbReference type="EMBL" id="ADI28596.1"/>
    </source>
</evidence>
<protein>
    <submittedName>
        <fullName evidence="3">Peptidoglycan-binding lysin domain protein</fullName>
    </submittedName>
</protein>
<dbReference type="SUPFAM" id="SSF54106">
    <property type="entry name" value="LysM domain"/>
    <property type="match status" value="1"/>
</dbReference>
<dbReference type="Pfam" id="PF01476">
    <property type="entry name" value="LysM"/>
    <property type="match status" value="1"/>
</dbReference>
<dbReference type="CDD" id="cd00118">
    <property type="entry name" value="LysM"/>
    <property type="match status" value="1"/>
</dbReference>
<dbReference type="eggNOG" id="COG1652">
    <property type="taxonomic scope" value="Bacteria"/>
</dbReference>
<sequence precursor="true">MFRYIITLLMFCCISFNVNAQVVALKSDHPDRHVVVKGDTLWGISAKFLKDPWQWPSIWKLNRAQIKNPHWIYPGDVIVLDMSSGTPQLRLLRETVTLQPGAVEEPLDKTAISTIQLSVIGPFLSQPLVIEKDQLAKSPRIIANQDNRVVLSPGTRVYINKIAEGGNLNWYVYRPGDNLVDPDTKKVLGVEATYLGDAKITKYGEPASADITKAKEEIFTKDRLVATGDDVITNFVPHAPDSAISGRIIKIYGGVAEAGPQSIVSISRGTKDGIEVGHVLAVNRYGAIIKDPEYVKEKDAKDSKSASGLEPGMVKLPDERVGLLMVFRVFENVSYALVMQASQPINTLDSVTTP</sequence>
<dbReference type="Gene3D" id="3.10.350.10">
    <property type="entry name" value="LysM domain"/>
    <property type="match status" value="1"/>
</dbReference>